<evidence type="ECO:0000256" key="9">
    <source>
        <dbReference type="ARBA" id="ARBA00022786"/>
    </source>
</evidence>
<evidence type="ECO:0000259" key="15">
    <source>
        <dbReference type="PROSITE" id="PS51698"/>
    </source>
</evidence>
<evidence type="ECO:0000256" key="1">
    <source>
        <dbReference type="ARBA" id="ARBA00000900"/>
    </source>
</evidence>
<evidence type="ECO:0000313" key="17">
    <source>
        <dbReference type="Proteomes" id="UP000242715"/>
    </source>
</evidence>
<feature type="domain" description="U-box" evidence="15">
    <location>
        <begin position="657"/>
        <end position="728"/>
    </location>
</feature>
<evidence type="ECO:0000256" key="11">
    <source>
        <dbReference type="PROSITE-ProRule" id="PRU10141"/>
    </source>
</evidence>
<dbReference type="InterPro" id="IPR008271">
    <property type="entry name" value="Ser/Thr_kinase_AS"/>
</dbReference>
<dbReference type="PANTHER" id="PTHR45647">
    <property type="entry name" value="OS02G0152300 PROTEIN"/>
    <property type="match status" value="1"/>
</dbReference>
<feature type="region of interest" description="Disordered" evidence="13">
    <location>
        <begin position="201"/>
        <end position="252"/>
    </location>
</feature>
<dbReference type="EC" id="2.3.2.27" evidence="4"/>
<dbReference type="InterPro" id="IPR003613">
    <property type="entry name" value="Ubox_domain"/>
</dbReference>
<evidence type="ECO:0000256" key="10">
    <source>
        <dbReference type="ARBA" id="ARBA00022840"/>
    </source>
</evidence>
<keyword evidence="10 11" id="KW-0067">ATP-binding</keyword>
<name>A0A2Z6N700_TRISU</name>
<feature type="domain" description="Protein kinase" evidence="14">
    <location>
        <begin position="471"/>
        <end position="728"/>
    </location>
</feature>
<dbReference type="InterPro" id="IPR011009">
    <property type="entry name" value="Kinase-like_dom_sf"/>
</dbReference>
<evidence type="ECO:0000313" key="16">
    <source>
        <dbReference type="EMBL" id="GAU39471.1"/>
    </source>
</evidence>
<dbReference type="Pfam" id="PF07714">
    <property type="entry name" value="PK_Tyr_Ser-Thr"/>
    <property type="match status" value="1"/>
</dbReference>
<evidence type="ECO:0000259" key="14">
    <source>
        <dbReference type="PROSITE" id="PS50011"/>
    </source>
</evidence>
<dbReference type="EMBL" id="DF973763">
    <property type="protein sequence ID" value="GAU39471.1"/>
    <property type="molecule type" value="Genomic_DNA"/>
</dbReference>
<feature type="compositionally biased region" description="Polar residues" evidence="13">
    <location>
        <begin position="202"/>
        <end position="224"/>
    </location>
</feature>
<dbReference type="PANTHER" id="PTHR45647:SF100">
    <property type="entry name" value="U-BOX DOMAIN-CONTAINING PROTEIN 33"/>
    <property type="match status" value="1"/>
</dbReference>
<keyword evidence="7 11" id="KW-0547">Nucleotide-binding</keyword>
<keyword evidence="8" id="KW-0418">Kinase</keyword>
<comment type="pathway">
    <text evidence="3">Protein modification; protein ubiquitination.</text>
</comment>
<dbReference type="SMART" id="SM00220">
    <property type="entry name" value="S_TKc"/>
    <property type="match status" value="1"/>
</dbReference>
<comment type="catalytic activity">
    <reaction evidence="1">
        <text>S-ubiquitinyl-[E2 ubiquitin-conjugating enzyme]-L-cysteine + [acceptor protein]-L-lysine = [E2 ubiquitin-conjugating enzyme]-L-cysteine + N(6)-ubiquitinyl-[acceptor protein]-L-lysine.</text>
        <dbReference type="EC" id="2.3.2.27"/>
    </reaction>
</comment>
<accession>A0A2Z6N700</accession>
<dbReference type="InterPro" id="IPR013083">
    <property type="entry name" value="Znf_RING/FYVE/PHD"/>
</dbReference>
<dbReference type="GO" id="GO:0061630">
    <property type="term" value="F:ubiquitin protein ligase activity"/>
    <property type="evidence" value="ECO:0007669"/>
    <property type="project" value="UniProtKB-EC"/>
</dbReference>
<dbReference type="PROSITE" id="PS51698">
    <property type="entry name" value="U_BOX"/>
    <property type="match status" value="1"/>
</dbReference>
<proteinExistence type="predicted"/>
<organism evidence="16 17">
    <name type="scientific">Trifolium subterraneum</name>
    <name type="common">Subterranean clover</name>
    <dbReference type="NCBI Taxonomy" id="3900"/>
    <lineage>
        <taxon>Eukaryota</taxon>
        <taxon>Viridiplantae</taxon>
        <taxon>Streptophyta</taxon>
        <taxon>Embryophyta</taxon>
        <taxon>Tracheophyta</taxon>
        <taxon>Spermatophyta</taxon>
        <taxon>Magnoliopsida</taxon>
        <taxon>eudicotyledons</taxon>
        <taxon>Gunneridae</taxon>
        <taxon>Pentapetalae</taxon>
        <taxon>rosids</taxon>
        <taxon>fabids</taxon>
        <taxon>Fabales</taxon>
        <taxon>Fabaceae</taxon>
        <taxon>Papilionoideae</taxon>
        <taxon>50 kb inversion clade</taxon>
        <taxon>NPAAA clade</taxon>
        <taxon>Hologalegina</taxon>
        <taxon>IRL clade</taxon>
        <taxon>Trifolieae</taxon>
        <taxon>Trifolium</taxon>
    </lineage>
</organism>
<dbReference type="SUPFAM" id="SSF56112">
    <property type="entry name" value="Protein kinase-like (PK-like)"/>
    <property type="match status" value="1"/>
</dbReference>
<dbReference type="InterPro" id="IPR017441">
    <property type="entry name" value="Protein_kinase_ATP_BS"/>
</dbReference>
<evidence type="ECO:0000256" key="2">
    <source>
        <dbReference type="ARBA" id="ARBA00003861"/>
    </source>
</evidence>
<dbReference type="InterPro" id="IPR000719">
    <property type="entry name" value="Prot_kinase_dom"/>
</dbReference>
<evidence type="ECO:0000256" key="6">
    <source>
        <dbReference type="ARBA" id="ARBA00022679"/>
    </source>
</evidence>
<dbReference type="SMART" id="SM00504">
    <property type="entry name" value="Ubox"/>
    <property type="match status" value="1"/>
</dbReference>
<evidence type="ECO:0000256" key="3">
    <source>
        <dbReference type="ARBA" id="ARBA00004906"/>
    </source>
</evidence>
<reference evidence="17" key="1">
    <citation type="journal article" date="2017" name="Front. Plant Sci.">
        <title>Climate Clever Clovers: New Paradigm to Reduce the Environmental Footprint of Ruminants by Breeding Low Methanogenic Forages Utilizing Haplotype Variation.</title>
        <authorList>
            <person name="Kaur P."/>
            <person name="Appels R."/>
            <person name="Bayer P.E."/>
            <person name="Keeble-Gagnere G."/>
            <person name="Wang J."/>
            <person name="Hirakawa H."/>
            <person name="Shirasawa K."/>
            <person name="Vercoe P."/>
            <person name="Stefanova K."/>
            <person name="Durmic Z."/>
            <person name="Nichols P."/>
            <person name="Revell C."/>
            <person name="Isobe S.N."/>
            <person name="Edwards D."/>
            <person name="Erskine W."/>
        </authorList>
    </citation>
    <scope>NUCLEOTIDE SEQUENCE [LARGE SCALE GENOMIC DNA]</scope>
    <source>
        <strain evidence="17">cv. Daliak</strain>
    </source>
</reference>
<dbReference type="CDD" id="cd16655">
    <property type="entry name" value="RING-Ubox_WDSUB1-like"/>
    <property type="match status" value="1"/>
</dbReference>
<dbReference type="GO" id="GO:0005524">
    <property type="term" value="F:ATP binding"/>
    <property type="evidence" value="ECO:0007669"/>
    <property type="project" value="UniProtKB-UniRule"/>
</dbReference>
<protein>
    <recommendedName>
        <fullName evidence="4">RING-type E3 ubiquitin transferase</fullName>
        <ecNumber evidence="4">2.3.2.27</ecNumber>
    </recommendedName>
</protein>
<comment type="function">
    <text evidence="2">Functions as an E3 ubiquitin ligase.</text>
</comment>
<dbReference type="OrthoDB" id="4062651at2759"/>
<dbReference type="Proteomes" id="UP000242715">
    <property type="component" value="Unassembled WGS sequence"/>
</dbReference>
<dbReference type="Pfam" id="PF04564">
    <property type="entry name" value="U-box"/>
    <property type="match status" value="1"/>
</dbReference>
<keyword evidence="12" id="KW-0175">Coiled coil</keyword>
<evidence type="ECO:0000256" key="13">
    <source>
        <dbReference type="SAM" id="MobiDB-lite"/>
    </source>
</evidence>
<keyword evidence="17" id="KW-1185">Reference proteome</keyword>
<dbReference type="Gene3D" id="1.10.510.10">
    <property type="entry name" value="Transferase(Phosphotransferase) domain 1"/>
    <property type="match status" value="1"/>
</dbReference>
<dbReference type="SUPFAM" id="SSF57850">
    <property type="entry name" value="RING/U-box"/>
    <property type="match status" value="1"/>
</dbReference>
<evidence type="ECO:0000256" key="7">
    <source>
        <dbReference type="ARBA" id="ARBA00022741"/>
    </source>
</evidence>
<evidence type="ECO:0000256" key="12">
    <source>
        <dbReference type="SAM" id="Coils"/>
    </source>
</evidence>
<feature type="compositionally biased region" description="Polar residues" evidence="13">
    <location>
        <begin position="239"/>
        <end position="250"/>
    </location>
</feature>
<dbReference type="Gene3D" id="3.30.200.20">
    <property type="entry name" value="Phosphorylase Kinase, domain 1"/>
    <property type="match status" value="1"/>
</dbReference>
<dbReference type="AlphaFoldDB" id="A0A2Z6N700"/>
<sequence>MAIQRNGSVSSVGEVGGEIEEEPNEAIYVAVSKDVKESKLNLIWAIQNSGGKKICILYVHVPATMIPLMGAKFPASSLKDQEVQAFREIERQNMHKTMDEYLRICQRMGVRAEKLHIEMDNIEKGIIELISQHGIRKLIMGAASDRDRGLDERNVEIASPLTPQVPNSVRSLRSQSITLGQNHRTDSSSSIQELFRRVRSANDGQRASISSPNDTEGFSTPSNRRGTEVSSDESDRLSRTSPSGLSTFSDSAVEPALTPNVVAESSMNALDLTFSRLDIKEDLHRLSPPSVLDGGVNDTLYDQLEQAMSEANNATRHAYQETFRRGKAEKEAIEAIRRAKASESLYTEELNQRKMVEEELKKEIEELESVMRQRDKVNEELQLALDLKSSLESQLASSEVMIQELEQKIISAVELLQSYKNERDELQMQRDNALREAEDLRKKQGEGSSSHVAQLFSEFSFSEIEDATGNFNPSLKIGEGGYGNIFKGLLRHTEVAIKVLHANSMQGPLEFQQEVDVLSKLRHPNLITLIGACPESWSLVYEYLPNGSLEDRLACKDNTPPLSWQTRIRIAAELCSALIFLHSSKPHSIVHGDLKPSNIILDANLAEQLARLALRCCEMNRKSRPDLHSDVWRILDAMRASSGGTNSFGLSSEGPHQPPSYFICPIFQEVMRDPHVAADGFTYEAEAIRGWLDSGHDTSPMTNSTLSHQNLVPNRGLRSAIQDWLQSH</sequence>
<evidence type="ECO:0000256" key="8">
    <source>
        <dbReference type="ARBA" id="ARBA00022777"/>
    </source>
</evidence>
<dbReference type="PROSITE" id="PS00107">
    <property type="entry name" value="PROTEIN_KINASE_ATP"/>
    <property type="match status" value="1"/>
</dbReference>
<evidence type="ECO:0000256" key="5">
    <source>
        <dbReference type="ARBA" id="ARBA00022527"/>
    </source>
</evidence>
<dbReference type="SUPFAM" id="SSF52402">
    <property type="entry name" value="Adenine nucleotide alpha hydrolases-like"/>
    <property type="match status" value="1"/>
</dbReference>
<evidence type="ECO:0000256" key="4">
    <source>
        <dbReference type="ARBA" id="ARBA00012483"/>
    </source>
</evidence>
<dbReference type="InterPro" id="IPR001245">
    <property type="entry name" value="Ser-Thr/Tyr_kinase_cat_dom"/>
</dbReference>
<dbReference type="FunFam" id="3.30.200.20:FF:000039">
    <property type="entry name" value="receptor-like protein kinase FERONIA"/>
    <property type="match status" value="1"/>
</dbReference>
<keyword evidence="9" id="KW-0833">Ubl conjugation pathway</keyword>
<dbReference type="GO" id="GO:0016567">
    <property type="term" value="P:protein ubiquitination"/>
    <property type="evidence" value="ECO:0007669"/>
    <property type="project" value="UniProtKB-UniPathway"/>
</dbReference>
<dbReference type="Gene3D" id="3.30.40.10">
    <property type="entry name" value="Zinc/RING finger domain, C3HC4 (zinc finger)"/>
    <property type="match status" value="1"/>
</dbReference>
<dbReference type="PROSITE" id="PS50011">
    <property type="entry name" value="PROTEIN_KINASE_DOM"/>
    <property type="match status" value="1"/>
</dbReference>
<dbReference type="CDD" id="cd01989">
    <property type="entry name" value="USP_STK_Ubox_N"/>
    <property type="match status" value="1"/>
</dbReference>
<feature type="coiled-coil region" evidence="12">
    <location>
        <begin position="346"/>
        <end position="443"/>
    </location>
</feature>
<dbReference type="GO" id="GO:0004674">
    <property type="term" value="F:protein serine/threonine kinase activity"/>
    <property type="evidence" value="ECO:0007669"/>
    <property type="project" value="UniProtKB-KW"/>
</dbReference>
<dbReference type="UniPathway" id="UPA00143"/>
<feature type="binding site" evidence="11">
    <location>
        <position position="498"/>
    </location>
    <ligand>
        <name>ATP</name>
        <dbReference type="ChEBI" id="CHEBI:30616"/>
    </ligand>
</feature>
<keyword evidence="5" id="KW-0723">Serine/threonine-protein kinase</keyword>
<gene>
    <name evidence="16" type="ORF">TSUD_159020</name>
</gene>
<dbReference type="PROSITE" id="PS00108">
    <property type="entry name" value="PROTEIN_KINASE_ST"/>
    <property type="match status" value="1"/>
</dbReference>
<keyword evidence="6" id="KW-0808">Transferase</keyword>
<dbReference type="InterPro" id="IPR051348">
    <property type="entry name" value="U-box_ubiquitin_ligases"/>
</dbReference>